<evidence type="ECO:0000313" key="3">
    <source>
        <dbReference type="Proteomes" id="UP000178750"/>
    </source>
</evidence>
<dbReference type="AlphaFoldDB" id="A0A1F7Y2Y5"/>
<proteinExistence type="predicted"/>
<accession>A0A1F7Y2Y5</accession>
<gene>
    <name evidence="2" type="ORF">A2863_02815</name>
</gene>
<dbReference type="EMBL" id="MGGF01000030">
    <property type="protein sequence ID" value="OGM21651.1"/>
    <property type="molecule type" value="Genomic_DNA"/>
</dbReference>
<dbReference type="InterPro" id="IPR043993">
    <property type="entry name" value="T4SS_pilin"/>
</dbReference>
<keyword evidence="1" id="KW-0812">Transmembrane</keyword>
<comment type="caution">
    <text evidence="2">The sequence shown here is derived from an EMBL/GenBank/DDBJ whole genome shotgun (WGS) entry which is preliminary data.</text>
</comment>
<sequence length="104" mass="11491">MQPPIDFSSLIQVTLPKLAGKNIGEIITTLLPYIFRIVSFILLFLLVLGGYEILTSQGDPKKVASGNQRILYAVIGFIIMLTSFLLVRTIGRILNIKQIIGIFG</sequence>
<reference evidence="2 3" key="1">
    <citation type="journal article" date="2016" name="Nat. Commun.">
        <title>Thousands of microbial genomes shed light on interconnected biogeochemical processes in an aquifer system.</title>
        <authorList>
            <person name="Anantharaman K."/>
            <person name="Brown C.T."/>
            <person name="Hug L.A."/>
            <person name="Sharon I."/>
            <person name="Castelle C.J."/>
            <person name="Probst A.J."/>
            <person name="Thomas B.C."/>
            <person name="Singh A."/>
            <person name="Wilkins M.J."/>
            <person name="Karaoz U."/>
            <person name="Brodie E.L."/>
            <person name="Williams K.H."/>
            <person name="Hubbard S.S."/>
            <person name="Banfield J.F."/>
        </authorList>
    </citation>
    <scope>NUCLEOTIDE SEQUENCE [LARGE SCALE GENOMIC DNA]</scope>
</reference>
<dbReference type="Proteomes" id="UP000178750">
    <property type="component" value="Unassembled WGS sequence"/>
</dbReference>
<keyword evidence="1" id="KW-1133">Transmembrane helix</keyword>
<name>A0A1F7Y2Y5_9BACT</name>
<keyword evidence="1" id="KW-0472">Membrane</keyword>
<feature type="transmembrane region" description="Helical" evidence="1">
    <location>
        <begin position="70"/>
        <end position="87"/>
    </location>
</feature>
<feature type="transmembrane region" description="Helical" evidence="1">
    <location>
        <begin position="30"/>
        <end position="50"/>
    </location>
</feature>
<dbReference type="Pfam" id="PF18895">
    <property type="entry name" value="T4SS_pilin"/>
    <property type="match status" value="1"/>
</dbReference>
<evidence type="ECO:0000256" key="1">
    <source>
        <dbReference type="SAM" id="Phobius"/>
    </source>
</evidence>
<organism evidence="2 3">
    <name type="scientific">Candidatus Woesebacteria bacterium RIFCSPHIGHO2_01_FULL_38_9b</name>
    <dbReference type="NCBI Taxonomy" id="1802493"/>
    <lineage>
        <taxon>Bacteria</taxon>
        <taxon>Candidatus Woeseibacteriota</taxon>
    </lineage>
</organism>
<evidence type="ECO:0000313" key="2">
    <source>
        <dbReference type="EMBL" id="OGM21651.1"/>
    </source>
</evidence>
<protein>
    <submittedName>
        <fullName evidence="2">Uncharacterized protein</fullName>
    </submittedName>
</protein>